<dbReference type="AlphaFoldDB" id="A0A6C0FC86"/>
<proteinExistence type="predicted"/>
<reference evidence="1" key="1">
    <citation type="journal article" date="2020" name="Nature">
        <title>Giant virus diversity and host interactions through global metagenomics.</title>
        <authorList>
            <person name="Schulz F."/>
            <person name="Roux S."/>
            <person name="Paez-Espino D."/>
            <person name="Jungbluth S."/>
            <person name="Walsh D.A."/>
            <person name="Denef V.J."/>
            <person name="McMahon K.D."/>
            <person name="Konstantinidis K.T."/>
            <person name="Eloe-Fadrosh E.A."/>
            <person name="Kyrpides N.C."/>
            <person name="Woyke T."/>
        </authorList>
    </citation>
    <scope>NUCLEOTIDE SEQUENCE</scope>
    <source>
        <strain evidence="1">GVMAG-S-ERX556101-89</strain>
    </source>
</reference>
<name>A0A6C0FC86_9ZZZZ</name>
<sequence length="130" mass="15687">MAIIGLYIYKKNYDINTVDLEKILQAYYILDEINCYYEYTGETNLKEMFVNLTLNIYRNQNERNNRKNLIDNISITKKINKTDDFDNLWTTFYIQIKQDLINENTLYLKEILNVDVLPDEYKDLITFNDI</sequence>
<dbReference type="EMBL" id="MN738831">
    <property type="protein sequence ID" value="QHT38481.1"/>
    <property type="molecule type" value="Genomic_DNA"/>
</dbReference>
<evidence type="ECO:0000313" key="1">
    <source>
        <dbReference type="EMBL" id="QHT38481.1"/>
    </source>
</evidence>
<organism evidence="1">
    <name type="scientific">viral metagenome</name>
    <dbReference type="NCBI Taxonomy" id="1070528"/>
    <lineage>
        <taxon>unclassified sequences</taxon>
        <taxon>metagenomes</taxon>
        <taxon>organismal metagenomes</taxon>
    </lineage>
</organism>
<protein>
    <submittedName>
        <fullName evidence="1">Uncharacterized protein</fullName>
    </submittedName>
</protein>
<accession>A0A6C0FC86</accession>